<protein>
    <submittedName>
        <fullName evidence="1">Glycosyltransferase</fullName>
    </submittedName>
</protein>
<gene>
    <name evidence="1" type="ORF">GFH32_01020</name>
</gene>
<evidence type="ECO:0000313" key="1">
    <source>
        <dbReference type="EMBL" id="QGA24990.1"/>
    </source>
</evidence>
<dbReference type="EMBL" id="CP045652">
    <property type="protein sequence ID" value="QGA24990.1"/>
    <property type="molecule type" value="Genomic_DNA"/>
</dbReference>
<keyword evidence="1" id="KW-0808">Transferase</keyword>
<name>A0A5Q0QCQ2_9SPHI</name>
<dbReference type="CDD" id="cd03801">
    <property type="entry name" value="GT4_PimA-like"/>
    <property type="match status" value="1"/>
</dbReference>
<dbReference type="Pfam" id="PF13692">
    <property type="entry name" value="Glyco_trans_1_4"/>
    <property type="match status" value="1"/>
</dbReference>
<dbReference type="AlphaFoldDB" id="A0A5Q0QCQ2"/>
<proteinExistence type="predicted"/>
<keyword evidence="2" id="KW-1185">Reference proteome</keyword>
<dbReference type="Gene3D" id="3.40.50.2000">
    <property type="entry name" value="Glycogen Phosphorylase B"/>
    <property type="match status" value="1"/>
</dbReference>
<dbReference type="Proteomes" id="UP000326921">
    <property type="component" value="Chromosome"/>
</dbReference>
<reference evidence="1 2" key="1">
    <citation type="submission" date="2019-10" db="EMBL/GenBank/DDBJ databases">
        <authorList>
            <person name="Dong K."/>
        </authorList>
    </citation>
    <scope>NUCLEOTIDE SEQUENCE [LARGE SCALE GENOMIC DNA]</scope>
    <source>
        <strain evidence="2">dk4302</strain>
    </source>
</reference>
<evidence type="ECO:0000313" key="2">
    <source>
        <dbReference type="Proteomes" id="UP000326921"/>
    </source>
</evidence>
<dbReference type="GO" id="GO:0016740">
    <property type="term" value="F:transferase activity"/>
    <property type="evidence" value="ECO:0007669"/>
    <property type="project" value="UniProtKB-KW"/>
</dbReference>
<sequence>MLICKMSKRVLVIGLVWPEPTSSAAGWRMLELINNFLLRGYEMHFACAACKSEHSFPLIDLDVKEHIIQLNDSSFDAFIETLQPDIVLFDRFMIEEQYSWRVKAICPTALLILDTEDLHFIRYARQEAYKSDVPLSNDLYYNEHAKRELASILRCDMSLIISTIEIETLKSQLNIQSYLLQLLPFFVGDENPMDIDFSERKNFVFIGNFIHEPNWRTVLALKELWPKIRKALPAAELHIYGAYPSQKVWELNKPKEGFIIKGRATNAIESISKYRALIAPIPFGAGLKGKFIDALRAGTPSVTSAIGAEGFAYSEQWNGYIVEDVDEFVEKCIRLYEDQLTWEEAASNGRELLNKLHSGAYFDAFFQRIEYLKEHIEAHRRKNILGQILWTNQFSATKYMSLWIEAKNKQ</sequence>
<organism evidence="1 2">
    <name type="scientific">Sphingobacterium zhuxiongii</name>
    <dbReference type="NCBI Taxonomy" id="2662364"/>
    <lineage>
        <taxon>Bacteria</taxon>
        <taxon>Pseudomonadati</taxon>
        <taxon>Bacteroidota</taxon>
        <taxon>Sphingobacteriia</taxon>
        <taxon>Sphingobacteriales</taxon>
        <taxon>Sphingobacteriaceae</taxon>
        <taxon>Sphingobacterium</taxon>
    </lineage>
</organism>
<dbReference type="SUPFAM" id="SSF53756">
    <property type="entry name" value="UDP-Glycosyltransferase/glycogen phosphorylase"/>
    <property type="match status" value="1"/>
</dbReference>
<dbReference type="KEGG" id="sphe:GFH32_01020"/>
<accession>A0A5Q0QCQ2</accession>